<dbReference type="AlphaFoldDB" id="A0AAD4RCW3"/>
<dbReference type="InterPro" id="IPR043198">
    <property type="entry name" value="Cyclin/Ssn8"/>
</dbReference>
<feature type="domain" description="Cyclin N-terminal" evidence="3">
    <location>
        <begin position="9"/>
        <end position="83"/>
    </location>
</feature>
<name>A0AAD4RCW3_9BILA</name>
<dbReference type="InterPro" id="IPR031658">
    <property type="entry name" value="Cyclin_C_2"/>
</dbReference>
<dbReference type="GO" id="GO:0006357">
    <property type="term" value="P:regulation of transcription by RNA polymerase II"/>
    <property type="evidence" value="ECO:0007669"/>
    <property type="project" value="InterPro"/>
</dbReference>
<keyword evidence="6" id="KW-1185">Reference proteome</keyword>
<evidence type="ECO:0000256" key="1">
    <source>
        <dbReference type="ARBA" id="ARBA00008638"/>
    </source>
</evidence>
<dbReference type="EMBL" id="JAKKPZ010000002">
    <property type="protein sequence ID" value="KAI1726633.1"/>
    <property type="molecule type" value="Genomic_DNA"/>
</dbReference>
<evidence type="ECO:0000259" key="3">
    <source>
        <dbReference type="Pfam" id="PF00134"/>
    </source>
</evidence>
<dbReference type="Pfam" id="PF16899">
    <property type="entry name" value="Cyclin_C_2"/>
    <property type="match status" value="1"/>
</dbReference>
<dbReference type="PANTHER" id="PTHR10026">
    <property type="entry name" value="CYCLIN"/>
    <property type="match status" value="1"/>
</dbReference>
<protein>
    <submittedName>
        <fullName evidence="5">Cyclin-H</fullName>
    </submittedName>
</protein>
<dbReference type="GO" id="GO:0016538">
    <property type="term" value="F:cyclin-dependent protein serine/threonine kinase regulator activity"/>
    <property type="evidence" value="ECO:0007669"/>
    <property type="project" value="InterPro"/>
</dbReference>
<comment type="similarity">
    <text evidence="1">Belongs to the cyclin family. Cyclin C subfamily.</text>
</comment>
<dbReference type="SUPFAM" id="SSF47954">
    <property type="entry name" value="Cyclin-like"/>
    <property type="match status" value="2"/>
</dbReference>
<dbReference type="InterPro" id="IPR006671">
    <property type="entry name" value="Cyclin_N"/>
</dbReference>
<evidence type="ECO:0000256" key="2">
    <source>
        <dbReference type="ARBA" id="ARBA00023127"/>
    </source>
</evidence>
<evidence type="ECO:0000313" key="6">
    <source>
        <dbReference type="Proteomes" id="UP001201812"/>
    </source>
</evidence>
<evidence type="ECO:0000259" key="4">
    <source>
        <dbReference type="Pfam" id="PF16899"/>
    </source>
</evidence>
<sequence length="237" mass="27528">MPLAFIQWTALAYFKRFYLQHSVMEYSPRNVLITCYYLACKVDEFNVTIDQFVDNMRSGDRESNIKTILSLEPVLMQEMGYQLTVHCPFRPFEGHILDMKTKFSLDLDLVRPYSTEFFKKALIGDILLRYPPSQIALAAIKYGLEQIEQTSFVFQNYLAKLLEFNTTMTHADEKLTLEKLQLRIDEICNTVIEQAQSVDPKQTSELQSKMQLMIVLHSKLLQRSQALENDDGECSNN</sequence>
<evidence type="ECO:0000313" key="5">
    <source>
        <dbReference type="EMBL" id="KAI1726633.1"/>
    </source>
</evidence>
<accession>A0AAD4RCW3</accession>
<dbReference type="CDD" id="cd20525">
    <property type="entry name" value="CYCLIN_CCNH_rpt2"/>
    <property type="match status" value="1"/>
</dbReference>
<reference evidence="5" key="1">
    <citation type="submission" date="2022-01" db="EMBL/GenBank/DDBJ databases">
        <title>Genome Sequence Resource for Two Populations of Ditylenchus destructor, the Migratory Endoparasitic Phytonematode.</title>
        <authorList>
            <person name="Zhang H."/>
            <person name="Lin R."/>
            <person name="Xie B."/>
        </authorList>
    </citation>
    <scope>NUCLEOTIDE SEQUENCE</scope>
    <source>
        <strain evidence="5">BazhouSP</strain>
    </source>
</reference>
<dbReference type="Pfam" id="PF00134">
    <property type="entry name" value="Cyclin_N"/>
    <property type="match status" value="1"/>
</dbReference>
<dbReference type="Gene3D" id="1.10.472.10">
    <property type="entry name" value="Cyclin-like"/>
    <property type="match status" value="2"/>
</dbReference>
<comment type="caution">
    <text evidence="5">The sequence shown here is derived from an EMBL/GenBank/DDBJ whole genome shotgun (WGS) entry which is preliminary data.</text>
</comment>
<dbReference type="InterPro" id="IPR036915">
    <property type="entry name" value="Cyclin-like_sf"/>
</dbReference>
<keyword evidence="2" id="KW-0195">Cyclin</keyword>
<proteinExistence type="inferred from homology"/>
<gene>
    <name evidence="5" type="ORF">DdX_03357</name>
</gene>
<dbReference type="CDD" id="cd20524">
    <property type="entry name" value="CYCLIN_CCNH_rpt1"/>
    <property type="match status" value="1"/>
</dbReference>
<organism evidence="5 6">
    <name type="scientific">Ditylenchus destructor</name>
    <dbReference type="NCBI Taxonomy" id="166010"/>
    <lineage>
        <taxon>Eukaryota</taxon>
        <taxon>Metazoa</taxon>
        <taxon>Ecdysozoa</taxon>
        <taxon>Nematoda</taxon>
        <taxon>Chromadorea</taxon>
        <taxon>Rhabditida</taxon>
        <taxon>Tylenchina</taxon>
        <taxon>Tylenchomorpha</taxon>
        <taxon>Sphaerularioidea</taxon>
        <taxon>Anguinidae</taxon>
        <taxon>Anguininae</taxon>
        <taxon>Ditylenchus</taxon>
    </lineage>
</organism>
<dbReference type="Proteomes" id="UP001201812">
    <property type="component" value="Unassembled WGS sequence"/>
</dbReference>
<feature type="domain" description="Cyclin C-terminal" evidence="4">
    <location>
        <begin position="88"/>
        <end position="186"/>
    </location>
</feature>